<keyword evidence="1" id="KW-0472">Membrane</keyword>
<feature type="transmembrane region" description="Helical" evidence="1">
    <location>
        <begin position="66"/>
        <end position="85"/>
    </location>
</feature>
<evidence type="ECO:0000313" key="2">
    <source>
        <dbReference type="Proteomes" id="UP000887572"/>
    </source>
</evidence>
<sequence>MINRFAPDYSNFRYISRPKTRADLKSTVAGETSTDGAADKSLSASPDFRLHFGARPPINTNNAAGATLYSSITTGLLLFAFLLLCTQK</sequence>
<dbReference type="AlphaFoldDB" id="A0A914HJC7"/>
<protein>
    <submittedName>
        <fullName evidence="3">Uncharacterized protein</fullName>
    </submittedName>
</protein>
<evidence type="ECO:0000313" key="3">
    <source>
        <dbReference type="WBParaSite" id="Gr19_v10_g1841.t1"/>
    </source>
</evidence>
<name>A0A914HJC7_GLORO</name>
<keyword evidence="2" id="KW-1185">Reference proteome</keyword>
<evidence type="ECO:0000256" key="1">
    <source>
        <dbReference type="SAM" id="Phobius"/>
    </source>
</evidence>
<proteinExistence type="predicted"/>
<reference evidence="3" key="1">
    <citation type="submission" date="2022-11" db="UniProtKB">
        <authorList>
            <consortium name="WormBaseParasite"/>
        </authorList>
    </citation>
    <scope>IDENTIFICATION</scope>
</reference>
<accession>A0A914HJC7</accession>
<keyword evidence="1" id="KW-0812">Transmembrane</keyword>
<keyword evidence="1" id="KW-1133">Transmembrane helix</keyword>
<dbReference type="WBParaSite" id="Gr19_v10_g1841.t1">
    <property type="protein sequence ID" value="Gr19_v10_g1841.t1"/>
    <property type="gene ID" value="Gr19_v10_g1841"/>
</dbReference>
<organism evidence="2 3">
    <name type="scientific">Globodera rostochiensis</name>
    <name type="common">Golden nematode worm</name>
    <name type="synonym">Heterodera rostochiensis</name>
    <dbReference type="NCBI Taxonomy" id="31243"/>
    <lineage>
        <taxon>Eukaryota</taxon>
        <taxon>Metazoa</taxon>
        <taxon>Ecdysozoa</taxon>
        <taxon>Nematoda</taxon>
        <taxon>Chromadorea</taxon>
        <taxon>Rhabditida</taxon>
        <taxon>Tylenchina</taxon>
        <taxon>Tylenchomorpha</taxon>
        <taxon>Tylenchoidea</taxon>
        <taxon>Heteroderidae</taxon>
        <taxon>Heteroderinae</taxon>
        <taxon>Globodera</taxon>
    </lineage>
</organism>
<dbReference type="Proteomes" id="UP000887572">
    <property type="component" value="Unplaced"/>
</dbReference>